<keyword evidence="3" id="KW-1185">Reference proteome</keyword>
<reference evidence="2" key="1">
    <citation type="journal article" date="2014" name="Int. J. Syst. Evol. Microbiol.">
        <title>Complete genome sequence of Corynebacterium casei LMG S-19264T (=DSM 44701T), isolated from a smear-ripened cheese.</title>
        <authorList>
            <consortium name="US DOE Joint Genome Institute (JGI-PGF)"/>
            <person name="Walter F."/>
            <person name="Albersmeier A."/>
            <person name="Kalinowski J."/>
            <person name="Ruckert C."/>
        </authorList>
    </citation>
    <scope>NUCLEOTIDE SEQUENCE</scope>
    <source>
        <strain evidence="2">JCM 10088</strain>
    </source>
</reference>
<gene>
    <name evidence="2" type="ORF">GCM10007981_17470</name>
</gene>
<proteinExistence type="predicted"/>
<organism evidence="2 3">
    <name type="scientific">Thermocladium modestius</name>
    <dbReference type="NCBI Taxonomy" id="62609"/>
    <lineage>
        <taxon>Archaea</taxon>
        <taxon>Thermoproteota</taxon>
        <taxon>Thermoprotei</taxon>
        <taxon>Thermoproteales</taxon>
        <taxon>Thermoproteaceae</taxon>
        <taxon>Thermocladium</taxon>
    </lineage>
</organism>
<dbReference type="PANTHER" id="PTHR21568">
    <property type="entry name" value="TRNA PSEUDOURIDINE SYNTHASE PUS10"/>
    <property type="match status" value="1"/>
</dbReference>
<reference evidence="2" key="2">
    <citation type="submission" date="2020-09" db="EMBL/GenBank/DDBJ databases">
        <authorList>
            <person name="Sun Q."/>
            <person name="Ohkuma M."/>
        </authorList>
    </citation>
    <scope>NUCLEOTIDE SEQUENCE</scope>
    <source>
        <strain evidence="2">JCM 10088</strain>
    </source>
</reference>
<feature type="domain" description="Pus10 THUMP" evidence="1">
    <location>
        <begin position="110"/>
        <end position="185"/>
    </location>
</feature>
<comment type="caution">
    <text evidence="2">The sequence shown here is derived from an EMBL/GenBank/DDBJ whole genome shotgun (WGS) entry which is preliminary data.</text>
</comment>
<dbReference type="EMBL" id="BMNL01000004">
    <property type="protein sequence ID" value="GGP22233.1"/>
    <property type="molecule type" value="Genomic_DNA"/>
</dbReference>
<evidence type="ECO:0000313" key="3">
    <source>
        <dbReference type="Proteomes" id="UP000610960"/>
    </source>
</evidence>
<dbReference type="Proteomes" id="UP000610960">
    <property type="component" value="Unassembled WGS sequence"/>
</dbReference>
<protein>
    <submittedName>
        <fullName evidence="2">tRNA pseudouridine(54/55) synthase Pus10</fullName>
    </submittedName>
</protein>
<evidence type="ECO:0000313" key="2">
    <source>
        <dbReference type="EMBL" id="GGP22233.1"/>
    </source>
</evidence>
<sequence>MDLMDVIDKSMEVLRRYPLCDHCLGRLFALSGYGLENWERGRSIKDLIHMEMVGRVRLGDASAASMLRRLAESGHGPSARFLMDRMRENVGRAECPVCGGLFRLVDEAARAVASAMEACGVEFSSFQVGTTLPRQVLEADFRLSMEAATTSSESIKRELNRLIGKRVQALTGKEFSRSPDVVAVVSLPSVSVSLLVMPVYAAGHYRKLLRGPMPLGEVAAAAGAKSAIIHSPLRDGDARVLGEERMVLQLNSPRSRSIPGLGLIGFLELMELSRASRSDVEELKGEIDRERTYRGLVLFREPPSEDSLRSVSEFMEGRRVKQGRRSKLIKFMRLKSLGGRVAELLLRGEGGVSVEGLVDGIGVSPSISGVLGVGAKLVQLDVLDA</sequence>
<dbReference type="GO" id="GO:0031119">
    <property type="term" value="P:tRNA pseudouridine synthesis"/>
    <property type="evidence" value="ECO:0007669"/>
    <property type="project" value="TreeGrafter"/>
</dbReference>
<evidence type="ECO:0000259" key="1">
    <source>
        <dbReference type="Pfam" id="PF22023"/>
    </source>
</evidence>
<accession>A0A830GYD8</accession>
<name>A0A830GYD8_9CREN</name>
<dbReference type="GO" id="GO:0009982">
    <property type="term" value="F:pseudouridine synthase activity"/>
    <property type="evidence" value="ECO:0007669"/>
    <property type="project" value="TreeGrafter"/>
</dbReference>
<dbReference type="InterPro" id="IPR055174">
    <property type="entry name" value="Pus10_THUMP_arc"/>
</dbReference>
<dbReference type="AlphaFoldDB" id="A0A830GYD8"/>
<dbReference type="Pfam" id="PF22023">
    <property type="entry name" value="Pus10_THUMP_arc"/>
    <property type="match status" value="1"/>
</dbReference>
<dbReference type="PANTHER" id="PTHR21568:SF0">
    <property type="entry name" value="TRNA PSEUDOURIDINE SYNTHASE PUS10"/>
    <property type="match status" value="1"/>
</dbReference>
<dbReference type="InterPro" id="IPR039894">
    <property type="entry name" value="Pus10-like"/>
</dbReference>